<dbReference type="HOGENOM" id="CLU_086711_0_0_1"/>
<accession>A0A0D2BTE8</accession>
<gene>
    <name evidence="2" type="ORF">PV07_12872</name>
</gene>
<protein>
    <submittedName>
        <fullName evidence="2">Uncharacterized protein</fullName>
    </submittedName>
</protein>
<name>A0A0D2BTE8_9EURO</name>
<evidence type="ECO:0000256" key="1">
    <source>
        <dbReference type="SAM" id="MobiDB-lite"/>
    </source>
</evidence>
<organism evidence="2 3">
    <name type="scientific">Cladophialophora immunda</name>
    <dbReference type="NCBI Taxonomy" id="569365"/>
    <lineage>
        <taxon>Eukaryota</taxon>
        <taxon>Fungi</taxon>
        <taxon>Dikarya</taxon>
        <taxon>Ascomycota</taxon>
        <taxon>Pezizomycotina</taxon>
        <taxon>Eurotiomycetes</taxon>
        <taxon>Chaetothyriomycetidae</taxon>
        <taxon>Chaetothyriales</taxon>
        <taxon>Herpotrichiellaceae</taxon>
        <taxon>Cladophialophora</taxon>
    </lineage>
</organism>
<evidence type="ECO:0000313" key="2">
    <source>
        <dbReference type="EMBL" id="KIW21695.1"/>
    </source>
</evidence>
<keyword evidence="3" id="KW-1185">Reference proteome</keyword>
<feature type="region of interest" description="Disordered" evidence="1">
    <location>
        <begin position="1"/>
        <end position="20"/>
    </location>
</feature>
<dbReference type="OrthoDB" id="5387895at2759"/>
<dbReference type="AlphaFoldDB" id="A0A0D2BTE8"/>
<dbReference type="GeneID" id="27352066"/>
<dbReference type="VEuPathDB" id="FungiDB:PV07_12872"/>
<dbReference type="RefSeq" id="XP_016241911.1">
    <property type="nucleotide sequence ID" value="XM_016400443.1"/>
</dbReference>
<sequence length="287" mass="32524">MSSPEEPPSRVVLVGAGPDHKRPEEMQFEAATLEGRKILVRNIISSFDPWTLPTEFRPEVYERITQGQSRRTATEWTVRDDLHATLMQWGSHDVTTWTLLRRMMPRDLALGFRQKLRRRFDEQFDRYDNIVKDNTGTELQAEMTEIRSRLHHIVRATANEASQGNITMVFLGALEKVCDRVGAVAGPARPRGRLPTEDATEVSNDGVPTLHHGLVEDGLAGFTLDILDTFLNALKDTWPGTLATREAADQLARINAILHGKVALRDYLTRFRALLDRVRGQSFRLDS</sequence>
<proteinExistence type="predicted"/>
<evidence type="ECO:0000313" key="3">
    <source>
        <dbReference type="Proteomes" id="UP000054466"/>
    </source>
</evidence>
<dbReference type="Proteomes" id="UP000054466">
    <property type="component" value="Unassembled WGS sequence"/>
</dbReference>
<dbReference type="EMBL" id="KN847303">
    <property type="protein sequence ID" value="KIW21695.1"/>
    <property type="molecule type" value="Genomic_DNA"/>
</dbReference>
<reference evidence="2 3" key="1">
    <citation type="submission" date="2015-01" db="EMBL/GenBank/DDBJ databases">
        <title>The Genome Sequence of Cladophialophora immunda CBS83496.</title>
        <authorList>
            <consortium name="The Broad Institute Genomics Platform"/>
            <person name="Cuomo C."/>
            <person name="de Hoog S."/>
            <person name="Gorbushina A."/>
            <person name="Stielow B."/>
            <person name="Teixiera M."/>
            <person name="Abouelleil A."/>
            <person name="Chapman S.B."/>
            <person name="Priest M."/>
            <person name="Young S.K."/>
            <person name="Wortman J."/>
            <person name="Nusbaum C."/>
            <person name="Birren B."/>
        </authorList>
    </citation>
    <scope>NUCLEOTIDE SEQUENCE [LARGE SCALE GENOMIC DNA]</scope>
    <source>
        <strain evidence="2 3">CBS 83496</strain>
    </source>
</reference>